<feature type="transmembrane region" description="Helical" evidence="19">
    <location>
        <begin position="186"/>
        <end position="203"/>
    </location>
</feature>
<evidence type="ECO:0000256" key="9">
    <source>
        <dbReference type="ARBA" id="ARBA00022679"/>
    </source>
</evidence>
<evidence type="ECO:0000256" key="17">
    <source>
        <dbReference type="ARBA" id="ARBA00048623"/>
    </source>
</evidence>
<name>A0A9X3S3V8_9ACTN</name>
<dbReference type="NCBIfam" id="TIGR00317">
    <property type="entry name" value="cobS"/>
    <property type="match status" value="1"/>
</dbReference>
<comment type="subcellular location">
    <subcellularLocation>
        <location evidence="2 19">Cell membrane</location>
        <topology evidence="2 19">Multi-pass membrane protein</topology>
    </subcellularLocation>
</comment>
<keyword evidence="11 19" id="KW-0460">Magnesium</keyword>
<comment type="cofactor">
    <cofactor evidence="1 19">
        <name>Mg(2+)</name>
        <dbReference type="ChEBI" id="CHEBI:18420"/>
    </cofactor>
</comment>
<dbReference type="PANTHER" id="PTHR34148:SF1">
    <property type="entry name" value="ADENOSYLCOBINAMIDE-GDP RIBAZOLETRANSFERASE"/>
    <property type="match status" value="1"/>
</dbReference>
<feature type="transmembrane region" description="Helical" evidence="19">
    <location>
        <begin position="100"/>
        <end position="120"/>
    </location>
</feature>
<evidence type="ECO:0000256" key="10">
    <source>
        <dbReference type="ARBA" id="ARBA00022692"/>
    </source>
</evidence>
<comment type="pathway">
    <text evidence="3 19">Cofactor biosynthesis; adenosylcobalamin biosynthesis; adenosylcobalamin from cob(II)yrinate a,c-diamide: step 7/7.</text>
</comment>
<accession>A0A9X3S3V8</accession>
<dbReference type="GO" id="GO:0009236">
    <property type="term" value="P:cobalamin biosynthetic process"/>
    <property type="evidence" value="ECO:0007669"/>
    <property type="project" value="UniProtKB-UniRule"/>
</dbReference>
<keyword evidence="9 19" id="KW-0808">Transferase</keyword>
<evidence type="ECO:0000256" key="5">
    <source>
        <dbReference type="ARBA" id="ARBA00013200"/>
    </source>
</evidence>
<keyword evidence="21" id="KW-1185">Reference proteome</keyword>
<comment type="caution">
    <text evidence="20">The sequence shown here is derived from an EMBL/GenBank/DDBJ whole genome shotgun (WGS) entry which is preliminary data.</text>
</comment>
<dbReference type="GO" id="GO:0051073">
    <property type="term" value="F:adenosylcobinamide-GDP ribazoletransferase activity"/>
    <property type="evidence" value="ECO:0007669"/>
    <property type="project" value="UniProtKB-UniRule"/>
</dbReference>
<dbReference type="GO" id="GO:0005886">
    <property type="term" value="C:plasma membrane"/>
    <property type="evidence" value="ECO:0007669"/>
    <property type="project" value="UniProtKB-SubCell"/>
</dbReference>
<dbReference type="EC" id="2.7.8.26" evidence="5 19"/>
<keyword evidence="12 19" id="KW-1133">Transmembrane helix</keyword>
<dbReference type="RefSeq" id="WP_270041752.1">
    <property type="nucleotide sequence ID" value="NZ_JAPDOD010000019.1"/>
</dbReference>
<evidence type="ECO:0000256" key="2">
    <source>
        <dbReference type="ARBA" id="ARBA00004651"/>
    </source>
</evidence>
<evidence type="ECO:0000256" key="14">
    <source>
        <dbReference type="ARBA" id="ARBA00025228"/>
    </source>
</evidence>
<keyword evidence="7 19" id="KW-1003">Cell membrane</keyword>
<reference evidence="20" key="1">
    <citation type="submission" date="2022-10" db="EMBL/GenBank/DDBJ databases">
        <title>The WGS of Solirubrobacter ginsenosidimutans DSM 21036.</title>
        <authorList>
            <person name="Jiang Z."/>
        </authorList>
    </citation>
    <scope>NUCLEOTIDE SEQUENCE</scope>
    <source>
        <strain evidence="20">DSM 21036</strain>
    </source>
</reference>
<dbReference type="Pfam" id="PF02654">
    <property type="entry name" value="CobS"/>
    <property type="match status" value="1"/>
</dbReference>
<evidence type="ECO:0000256" key="6">
    <source>
        <dbReference type="ARBA" id="ARBA00015850"/>
    </source>
</evidence>
<evidence type="ECO:0000256" key="1">
    <source>
        <dbReference type="ARBA" id="ARBA00001946"/>
    </source>
</evidence>
<evidence type="ECO:0000256" key="16">
    <source>
        <dbReference type="ARBA" id="ARBA00032853"/>
    </source>
</evidence>
<organism evidence="20 21">
    <name type="scientific">Solirubrobacter ginsenosidimutans</name>
    <dbReference type="NCBI Taxonomy" id="490573"/>
    <lineage>
        <taxon>Bacteria</taxon>
        <taxon>Bacillati</taxon>
        <taxon>Actinomycetota</taxon>
        <taxon>Thermoleophilia</taxon>
        <taxon>Solirubrobacterales</taxon>
        <taxon>Solirubrobacteraceae</taxon>
        <taxon>Solirubrobacter</taxon>
    </lineage>
</organism>
<evidence type="ECO:0000313" key="21">
    <source>
        <dbReference type="Proteomes" id="UP001149140"/>
    </source>
</evidence>
<dbReference type="PANTHER" id="PTHR34148">
    <property type="entry name" value="ADENOSYLCOBINAMIDE-GDP RIBAZOLETRANSFERASE"/>
    <property type="match status" value="1"/>
</dbReference>
<keyword evidence="10 19" id="KW-0812">Transmembrane</keyword>
<feature type="transmembrane region" description="Helical" evidence="19">
    <location>
        <begin position="27"/>
        <end position="46"/>
    </location>
</feature>
<evidence type="ECO:0000256" key="18">
    <source>
        <dbReference type="ARBA" id="ARBA00049504"/>
    </source>
</evidence>
<evidence type="ECO:0000256" key="11">
    <source>
        <dbReference type="ARBA" id="ARBA00022842"/>
    </source>
</evidence>
<sequence>MLTAVAFLTRLPVPARGIPNLNRAAVYFPLVGLLVGAIAAATRALADQILQPLPATVLAVAAAVIVTGALHEDGLADVADALGAHTTRQRRLEILKDPRVGTMGALALILAVGLTTTALATLDTEHAAKALLISHVLARWAILPVSRALQPATQGSGSLLRVGTPALITATVITVAITLATSRDGLAALLAAALAATASAAILQHALGGITGDGYGATAKLAELAAVTTLVALWT</sequence>
<evidence type="ECO:0000256" key="7">
    <source>
        <dbReference type="ARBA" id="ARBA00022475"/>
    </source>
</evidence>
<evidence type="ECO:0000256" key="12">
    <source>
        <dbReference type="ARBA" id="ARBA00022989"/>
    </source>
</evidence>
<evidence type="ECO:0000256" key="19">
    <source>
        <dbReference type="HAMAP-Rule" id="MF_00719"/>
    </source>
</evidence>
<comment type="catalytic activity">
    <reaction evidence="18 19">
        <text>alpha-ribazole 5'-phosphate + adenosylcob(III)inamide-GDP = adenosylcob(III)alamin 5'-phosphate + GMP + H(+)</text>
        <dbReference type="Rhea" id="RHEA:23560"/>
        <dbReference type="ChEBI" id="CHEBI:15378"/>
        <dbReference type="ChEBI" id="CHEBI:57918"/>
        <dbReference type="ChEBI" id="CHEBI:58115"/>
        <dbReference type="ChEBI" id="CHEBI:60487"/>
        <dbReference type="ChEBI" id="CHEBI:60493"/>
        <dbReference type="EC" id="2.7.8.26"/>
    </reaction>
</comment>
<evidence type="ECO:0000256" key="13">
    <source>
        <dbReference type="ARBA" id="ARBA00023136"/>
    </source>
</evidence>
<dbReference type="EMBL" id="JAPDOD010000019">
    <property type="protein sequence ID" value="MDA0162511.1"/>
    <property type="molecule type" value="Genomic_DNA"/>
</dbReference>
<evidence type="ECO:0000256" key="3">
    <source>
        <dbReference type="ARBA" id="ARBA00004663"/>
    </source>
</evidence>
<feature type="transmembrane region" description="Helical" evidence="19">
    <location>
        <begin position="158"/>
        <end position="180"/>
    </location>
</feature>
<proteinExistence type="inferred from homology"/>
<keyword evidence="8 19" id="KW-0169">Cobalamin biosynthesis</keyword>
<evidence type="ECO:0000313" key="20">
    <source>
        <dbReference type="EMBL" id="MDA0162511.1"/>
    </source>
</evidence>
<dbReference type="GO" id="GO:0008818">
    <property type="term" value="F:cobalamin 5'-phosphate synthase activity"/>
    <property type="evidence" value="ECO:0007669"/>
    <property type="project" value="UniProtKB-UniRule"/>
</dbReference>
<dbReference type="HAMAP" id="MF_00719">
    <property type="entry name" value="CobS"/>
    <property type="match status" value="1"/>
</dbReference>
<comment type="catalytic activity">
    <reaction evidence="17 19">
        <text>alpha-ribazole + adenosylcob(III)inamide-GDP = adenosylcob(III)alamin + GMP + H(+)</text>
        <dbReference type="Rhea" id="RHEA:16049"/>
        <dbReference type="ChEBI" id="CHEBI:10329"/>
        <dbReference type="ChEBI" id="CHEBI:15378"/>
        <dbReference type="ChEBI" id="CHEBI:18408"/>
        <dbReference type="ChEBI" id="CHEBI:58115"/>
        <dbReference type="ChEBI" id="CHEBI:60487"/>
        <dbReference type="EC" id="2.7.8.26"/>
    </reaction>
</comment>
<evidence type="ECO:0000256" key="8">
    <source>
        <dbReference type="ARBA" id="ARBA00022573"/>
    </source>
</evidence>
<dbReference type="Proteomes" id="UP001149140">
    <property type="component" value="Unassembled WGS sequence"/>
</dbReference>
<evidence type="ECO:0000256" key="4">
    <source>
        <dbReference type="ARBA" id="ARBA00010561"/>
    </source>
</evidence>
<comment type="function">
    <text evidence="14 19">Joins adenosylcobinamide-GDP and alpha-ribazole to generate adenosylcobalamin (Ado-cobalamin). Also synthesizes adenosylcobalamin 5'-phosphate from adenosylcobinamide-GDP and alpha-ribazole 5'-phosphate.</text>
</comment>
<dbReference type="InterPro" id="IPR003805">
    <property type="entry name" value="CobS"/>
</dbReference>
<gene>
    <name evidence="19 20" type="primary">cobS</name>
    <name evidence="20" type="ORF">OM076_19715</name>
</gene>
<dbReference type="AlphaFoldDB" id="A0A9X3S3V8"/>
<keyword evidence="13 19" id="KW-0472">Membrane</keyword>
<protein>
    <recommendedName>
        <fullName evidence="6 19">Adenosylcobinamide-GDP ribazoletransferase</fullName>
        <ecNumber evidence="5 19">2.7.8.26</ecNumber>
    </recommendedName>
    <alternativeName>
        <fullName evidence="16 19">Cobalamin synthase</fullName>
    </alternativeName>
    <alternativeName>
        <fullName evidence="15 19">Cobalamin-5'-phosphate synthase</fullName>
    </alternativeName>
</protein>
<evidence type="ECO:0000256" key="15">
    <source>
        <dbReference type="ARBA" id="ARBA00032605"/>
    </source>
</evidence>
<comment type="similarity">
    <text evidence="4 19">Belongs to the CobS family.</text>
</comment>